<evidence type="ECO:0000256" key="3">
    <source>
        <dbReference type="ARBA" id="ARBA00022692"/>
    </source>
</evidence>
<dbReference type="Pfam" id="PF13440">
    <property type="entry name" value="Polysacc_synt_3"/>
    <property type="match status" value="1"/>
</dbReference>
<feature type="transmembrane region" description="Helical" evidence="6">
    <location>
        <begin position="344"/>
        <end position="362"/>
    </location>
</feature>
<reference evidence="7 8" key="1">
    <citation type="submission" date="2021-05" db="EMBL/GenBank/DDBJ databases">
        <title>The draft genome of Geobacter luticola JCM 17780.</title>
        <authorList>
            <person name="Xu Z."/>
            <person name="Masuda Y."/>
            <person name="Itoh H."/>
            <person name="Senoo K."/>
        </authorList>
    </citation>
    <scope>NUCLEOTIDE SEQUENCE [LARGE SCALE GENOMIC DNA]</scope>
    <source>
        <strain evidence="7 8">JCM 17780</strain>
    </source>
</reference>
<evidence type="ECO:0000256" key="6">
    <source>
        <dbReference type="SAM" id="Phobius"/>
    </source>
</evidence>
<feature type="transmembrane region" description="Helical" evidence="6">
    <location>
        <begin position="96"/>
        <end position="117"/>
    </location>
</feature>
<dbReference type="EMBL" id="JAHCVK010000005">
    <property type="protein sequence ID" value="MBT0653787.1"/>
    <property type="molecule type" value="Genomic_DNA"/>
</dbReference>
<evidence type="ECO:0000313" key="8">
    <source>
        <dbReference type="Proteomes" id="UP000756860"/>
    </source>
</evidence>
<keyword evidence="8" id="KW-1185">Reference proteome</keyword>
<comment type="caution">
    <text evidence="7">The sequence shown here is derived from an EMBL/GenBank/DDBJ whole genome shotgun (WGS) entry which is preliminary data.</text>
</comment>
<feature type="transmembrane region" description="Helical" evidence="6">
    <location>
        <begin position="406"/>
        <end position="424"/>
    </location>
</feature>
<evidence type="ECO:0000313" key="7">
    <source>
        <dbReference type="EMBL" id="MBT0653787.1"/>
    </source>
</evidence>
<feature type="transmembrane region" description="Helical" evidence="6">
    <location>
        <begin position="430"/>
        <end position="453"/>
    </location>
</feature>
<feature type="transmembrane region" description="Helical" evidence="6">
    <location>
        <begin position="124"/>
        <end position="146"/>
    </location>
</feature>
<accession>A0ABS5SI04</accession>
<evidence type="ECO:0000256" key="1">
    <source>
        <dbReference type="ARBA" id="ARBA00004651"/>
    </source>
</evidence>
<organism evidence="7 8">
    <name type="scientific">Geomobilimonas luticola</name>
    <dbReference type="NCBI Taxonomy" id="1114878"/>
    <lineage>
        <taxon>Bacteria</taxon>
        <taxon>Pseudomonadati</taxon>
        <taxon>Thermodesulfobacteriota</taxon>
        <taxon>Desulfuromonadia</taxon>
        <taxon>Geobacterales</taxon>
        <taxon>Geobacteraceae</taxon>
        <taxon>Geomobilimonas</taxon>
    </lineage>
</organism>
<feature type="transmembrane region" description="Helical" evidence="6">
    <location>
        <begin position="309"/>
        <end position="332"/>
    </location>
</feature>
<gene>
    <name evidence="7" type="ORF">KI810_12025</name>
</gene>
<keyword evidence="4 6" id="KW-1133">Transmembrane helix</keyword>
<dbReference type="InterPro" id="IPR050833">
    <property type="entry name" value="Poly_Biosynth_Transport"/>
</dbReference>
<protein>
    <submittedName>
        <fullName evidence="7">Oligosaccharide flippase family protein</fullName>
    </submittedName>
</protein>
<dbReference type="Proteomes" id="UP000756860">
    <property type="component" value="Unassembled WGS sequence"/>
</dbReference>
<comment type="subcellular location">
    <subcellularLocation>
        <location evidence="1">Cell membrane</location>
        <topology evidence="1">Multi-pass membrane protein</topology>
    </subcellularLocation>
</comment>
<dbReference type="PANTHER" id="PTHR30250">
    <property type="entry name" value="PST FAMILY PREDICTED COLANIC ACID TRANSPORTER"/>
    <property type="match status" value="1"/>
</dbReference>
<keyword evidence="2" id="KW-1003">Cell membrane</keyword>
<keyword evidence="5 6" id="KW-0472">Membrane</keyword>
<evidence type="ECO:0000256" key="2">
    <source>
        <dbReference type="ARBA" id="ARBA00022475"/>
    </source>
</evidence>
<evidence type="ECO:0000256" key="5">
    <source>
        <dbReference type="ARBA" id="ARBA00023136"/>
    </source>
</evidence>
<feature type="transmembrane region" description="Helical" evidence="6">
    <location>
        <begin position="277"/>
        <end position="297"/>
    </location>
</feature>
<evidence type="ECO:0000256" key="4">
    <source>
        <dbReference type="ARBA" id="ARBA00022989"/>
    </source>
</evidence>
<sequence length="472" mass="52498">MGKEEFGIWALVGVISSYAQLSDFGITESLIKFIAEYKAHDDTQRLNQLISTALVVYLLLSVVSCGIFIMVLPFVIEWMLSIPQVHQGKATHVFTIAIILFSINMLMGVFGSLIIGFQRMGYSNLIALTSTVITACGTVIFISHGYGLSGLIYNNAIVTVFVIVSNVFVTKRLFPRLKVNPFTYFSREILGKIFSFSWKVQVTNLTQLMVYQLDRVLLSHYIGLEAVSYYEVANRIATQARSFIASIFSPMVPAASALHATDEHEKVAALYRRSFKYMTMAAIPFSFLVIALAHPFVRTWMGTGYEVSALTMQLLMAAYMVALMTGPGAFILNGINKPQISMKSSVVAGVMNLVLCLTLVQWLGYYGIIIGILISIFVSGIYFIWNAHRNIQNLTWDMYTQSILRPFFTALCAGLALLVLDVIYPLTGYVVLSIVGILYSVAVGVAMSSGKYLDDFDRLTIMKLNPLKVIRF</sequence>
<keyword evidence="3 6" id="KW-0812">Transmembrane</keyword>
<dbReference type="PANTHER" id="PTHR30250:SF26">
    <property type="entry name" value="PSMA PROTEIN"/>
    <property type="match status" value="1"/>
</dbReference>
<feature type="transmembrane region" description="Helical" evidence="6">
    <location>
        <begin position="368"/>
        <end position="385"/>
    </location>
</feature>
<proteinExistence type="predicted"/>
<feature type="transmembrane region" description="Helical" evidence="6">
    <location>
        <begin position="152"/>
        <end position="169"/>
    </location>
</feature>
<feature type="transmembrane region" description="Helical" evidence="6">
    <location>
        <begin position="54"/>
        <end position="76"/>
    </location>
</feature>
<name>A0ABS5SI04_9BACT</name>